<dbReference type="EMBL" id="WUAV01000004">
    <property type="protein sequence ID" value="KAF1755604.1"/>
    <property type="molecule type" value="Genomic_DNA"/>
</dbReference>
<evidence type="ECO:0000313" key="2">
    <source>
        <dbReference type="Proteomes" id="UP000483820"/>
    </source>
</evidence>
<dbReference type="CTD" id="78775333"/>
<proteinExistence type="predicted"/>
<reference evidence="1 2" key="1">
    <citation type="submission" date="2019-12" db="EMBL/GenBank/DDBJ databases">
        <title>Chromosome-level assembly of the Caenorhabditis remanei genome.</title>
        <authorList>
            <person name="Teterina A.A."/>
            <person name="Willis J.H."/>
            <person name="Phillips P.C."/>
        </authorList>
    </citation>
    <scope>NUCLEOTIDE SEQUENCE [LARGE SCALE GENOMIC DNA]</scope>
    <source>
        <strain evidence="1 2">PX506</strain>
        <tissue evidence="1">Whole organism</tissue>
    </source>
</reference>
<protein>
    <submittedName>
        <fullName evidence="1">Uncharacterized protein</fullName>
    </submittedName>
</protein>
<dbReference type="Proteomes" id="UP000483820">
    <property type="component" value="Chromosome IV"/>
</dbReference>
<name>A0A6A5GLP9_CAERE</name>
<dbReference type="GeneID" id="78775333"/>
<evidence type="ECO:0000313" key="1">
    <source>
        <dbReference type="EMBL" id="KAF1755604.1"/>
    </source>
</evidence>
<comment type="caution">
    <text evidence="1">The sequence shown here is derived from an EMBL/GenBank/DDBJ whole genome shotgun (WGS) entry which is preliminary data.</text>
</comment>
<organism evidence="1 2">
    <name type="scientific">Caenorhabditis remanei</name>
    <name type="common">Caenorhabditis vulgaris</name>
    <dbReference type="NCBI Taxonomy" id="31234"/>
    <lineage>
        <taxon>Eukaryota</taxon>
        <taxon>Metazoa</taxon>
        <taxon>Ecdysozoa</taxon>
        <taxon>Nematoda</taxon>
        <taxon>Chromadorea</taxon>
        <taxon>Rhabditida</taxon>
        <taxon>Rhabditina</taxon>
        <taxon>Rhabditomorpha</taxon>
        <taxon>Rhabditoidea</taxon>
        <taxon>Rhabditidae</taxon>
        <taxon>Peloderinae</taxon>
        <taxon>Caenorhabditis</taxon>
    </lineage>
</organism>
<dbReference type="AlphaFoldDB" id="A0A6A5GLP9"/>
<accession>A0A6A5GLP9</accession>
<dbReference type="KEGG" id="crq:GCK72_012054"/>
<dbReference type="InterPro" id="IPR019651">
    <property type="entry name" value="Glutamate_DH_NAD-spec"/>
</dbReference>
<gene>
    <name evidence="1" type="ORF">GCK72_012054</name>
</gene>
<sequence length="79" mass="8296">MKIKLTEDGVVWVHGDLILGGISNQTLGVGESDVRWSGSVSLVVGNDLDLSVLEDSNAGVGGSEIDSNCVVLAHFTERK</sequence>
<dbReference type="Pfam" id="PF10712">
    <property type="entry name" value="NAD-GH"/>
    <property type="match status" value="1"/>
</dbReference>
<dbReference type="RefSeq" id="XP_053583592.1">
    <property type="nucleotide sequence ID" value="XM_053728820.1"/>
</dbReference>